<evidence type="ECO:0000256" key="4">
    <source>
        <dbReference type="ARBA" id="ARBA00022692"/>
    </source>
</evidence>
<dbReference type="GO" id="GO:0005524">
    <property type="term" value="F:ATP binding"/>
    <property type="evidence" value="ECO:0007669"/>
    <property type="project" value="UniProtKB-KW"/>
</dbReference>
<feature type="domain" description="Protein kinase" evidence="16">
    <location>
        <begin position="684"/>
        <end position="969"/>
    </location>
</feature>
<evidence type="ECO:0000256" key="2">
    <source>
        <dbReference type="ARBA" id="ARBA00022527"/>
    </source>
</evidence>
<dbReference type="Pfam" id="PF13947">
    <property type="entry name" value="GUB_WAK_bind"/>
    <property type="match status" value="1"/>
</dbReference>
<proteinExistence type="predicted"/>
<feature type="region of interest" description="Disordered" evidence="14">
    <location>
        <begin position="550"/>
        <end position="570"/>
    </location>
</feature>
<keyword evidence="7" id="KW-0547">Nucleotide-binding</keyword>
<dbReference type="SUPFAM" id="SSF56112">
    <property type="entry name" value="Protein kinase-like (PK-like)"/>
    <property type="match status" value="1"/>
</dbReference>
<keyword evidence="12" id="KW-0325">Glycoprotein</keyword>
<dbReference type="InterPro" id="IPR011009">
    <property type="entry name" value="Kinase-like_dom_sf"/>
</dbReference>
<keyword evidence="9" id="KW-0067">ATP-binding</keyword>
<comment type="subcellular location">
    <subcellularLocation>
        <location evidence="1">Membrane</location>
        <topology evidence="1">Single-pass type I membrane protein</topology>
    </subcellularLocation>
</comment>
<keyword evidence="10 15" id="KW-1133">Transmembrane helix</keyword>
<dbReference type="Gene3D" id="3.30.200.20">
    <property type="entry name" value="Phosphorylase Kinase, domain 1"/>
    <property type="match status" value="1"/>
</dbReference>
<keyword evidence="2" id="KW-0723">Serine/threonine-protein kinase</keyword>
<keyword evidence="11 15" id="KW-0472">Membrane</keyword>
<dbReference type="AlphaFoldDB" id="A0A2N9GX14"/>
<evidence type="ECO:0000256" key="9">
    <source>
        <dbReference type="ARBA" id="ARBA00022840"/>
    </source>
</evidence>
<dbReference type="EMBL" id="OIVN01002486">
    <property type="protein sequence ID" value="SPD04048.1"/>
    <property type="molecule type" value="Genomic_DNA"/>
</dbReference>
<accession>A0A2N9GX14</accession>
<feature type="transmembrane region" description="Helical" evidence="15">
    <location>
        <begin position="658"/>
        <end position="679"/>
    </location>
</feature>
<dbReference type="NCBIfam" id="TIGR00756">
    <property type="entry name" value="PPR"/>
    <property type="match status" value="1"/>
</dbReference>
<dbReference type="InterPro" id="IPR002885">
    <property type="entry name" value="PPR_rpt"/>
</dbReference>
<evidence type="ECO:0000256" key="7">
    <source>
        <dbReference type="ARBA" id="ARBA00022741"/>
    </source>
</evidence>
<dbReference type="PROSITE" id="PS51375">
    <property type="entry name" value="PPR"/>
    <property type="match status" value="1"/>
</dbReference>
<keyword evidence="6" id="KW-0677">Repeat</keyword>
<feature type="compositionally biased region" description="Low complexity" evidence="14">
    <location>
        <begin position="19"/>
        <end position="30"/>
    </location>
</feature>
<feature type="region of interest" description="Disordered" evidence="14">
    <location>
        <begin position="71"/>
        <end position="93"/>
    </location>
</feature>
<evidence type="ECO:0000256" key="3">
    <source>
        <dbReference type="ARBA" id="ARBA00022679"/>
    </source>
</evidence>
<feature type="repeat" description="PPR" evidence="13">
    <location>
        <begin position="113"/>
        <end position="147"/>
    </location>
</feature>
<dbReference type="InterPro" id="IPR045874">
    <property type="entry name" value="LRK10/LRL21-25-like"/>
</dbReference>
<evidence type="ECO:0000256" key="13">
    <source>
        <dbReference type="PROSITE-ProRule" id="PRU00708"/>
    </source>
</evidence>
<dbReference type="SMART" id="SM00220">
    <property type="entry name" value="S_TKc"/>
    <property type="match status" value="1"/>
</dbReference>
<evidence type="ECO:0000256" key="11">
    <source>
        <dbReference type="ARBA" id="ARBA00023136"/>
    </source>
</evidence>
<evidence type="ECO:0000256" key="10">
    <source>
        <dbReference type="ARBA" id="ARBA00022989"/>
    </source>
</evidence>
<sequence length="989" mass="109630">MLGLSVPSASKLPLPSIKPSNRSRQNLPSSSSPPNPNSEPLNHRLIHQLDVGHLHKAISTLDLMAQKGIHQDLTTTPPTPSSSSPVSGPGTFNSENSFTPAKSIFDNMGDMRDLVSWSAMVSCFANNDLEYEAIVTFLDMLENGLYPNEYCFAAVIRACSNAENISIGQMIFGFVIKSGYFGSDVCVGCALIDTFAKGGGDLDLAYKVFEKMPEKNTVTWTLMITRFMQFGYAREAVDMFLDMVLKICASGVMRKRDEEAVKLFCEMIKGHVSPNHFTFSSVLKACANLSDPRMGEQVYTNAVKLGIGSSAFTFASLLSGAASIGAVGKGEQIHARVLKSGFESNQCICNALISMYARGFVSHACRITSLSMARGLPFTTGGLTALIALLLVHETCSTDEVNHQCPPSSCGNILNISYPFRLKSDPETCSDLRYSLSCENNLTVLYLFEGQSKYYVQEINYNNYTIRIVDSGIQKDNYSSTPTYSLNHYKVSSFTSVYTTYQPKRTKTNYIKHKLSRSAVFLSCETPVNSPFYLDASACIDNGDQYAISNSSKDNGDQYSSNTSISHSKSKRHRYVRVGTTTATDVGDSCKVEQMFLTSWPGNEDPNNISRTDVLNELVYGFELSWLQDYCPSYCRGDNSICFIDDANHVQCLYFSRVLHHAAVFVLGTPFVIVFLIQIRKITKGFKDKLGERGYGSVYKGKAKSGRLVAIKMLCNPKANGQEFISEVATIGRIQHTNVVQLIGFCAEGPKRALIYEFMPNGSLEKYIFSREGSSPLSIEKTYEISRGVAHGIEYLHQGCDMQILHFDIKPHNILLDENFTPKVSDFGLAKLYPADGSIVSLTAARGTLGYIAPELFFKNIRGVSYKADVYSFGMLLMEMAGRRKNLNAFADHSSQIYFPTWVFDQFSQGNDIGMEDATEEEKKTVKKMILVALWCIQMKPNHRPSMKKVVEMLEGEVESLQMPPKPFLTSPQRSIGDVGDSMLINSIR</sequence>
<dbReference type="PROSITE" id="PS00108">
    <property type="entry name" value="PROTEIN_KINASE_ST"/>
    <property type="match status" value="1"/>
</dbReference>
<dbReference type="PANTHER" id="PTHR27009">
    <property type="entry name" value="RUST RESISTANCE KINASE LR10-RELATED"/>
    <property type="match status" value="1"/>
</dbReference>
<dbReference type="InterPro" id="IPR008271">
    <property type="entry name" value="Ser/Thr_kinase_AS"/>
</dbReference>
<dbReference type="Gene3D" id="1.10.510.10">
    <property type="entry name" value="Transferase(Phosphotransferase) domain 1"/>
    <property type="match status" value="1"/>
</dbReference>
<keyword evidence="8" id="KW-0418">Kinase</keyword>
<dbReference type="InterPro" id="IPR025287">
    <property type="entry name" value="WAK_GUB"/>
</dbReference>
<evidence type="ECO:0000259" key="16">
    <source>
        <dbReference type="PROSITE" id="PS50011"/>
    </source>
</evidence>
<evidence type="ECO:0000256" key="6">
    <source>
        <dbReference type="ARBA" id="ARBA00022737"/>
    </source>
</evidence>
<evidence type="ECO:0000256" key="15">
    <source>
        <dbReference type="SAM" id="Phobius"/>
    </source>
</evidence>
<evidence type="ECO:0000256" key="12">
    <source>
        <dbReference type="ARBA" id="ARBA00023180"/>
    </source>
</evidence>
<dbReference type="FunFam" id="1.10.510.10:FF:000590">
    <property type="entry name" value="PR5-like receptor kinase"/>
    <property type="match status" value="1"/>
</dbReference>
<dbReference type="InterPro" id="IPR011990">
    <property type="entry name" value="TPR-like_helical_dom_sf"/>
</dbReference>
<gene>
    <name evidence="17" type="ORF">FSB_LOCUS31930</name>
</gene>
<keyword evidence="4 15" id="KW-0812">Transmembrane</keyword>
<evidence type="ECO:0000256" key="1">
    <source>
        <dbReference type="ARBA" id="ARBA00004479"/>
    </source>
</evidence>
<feature type="compositionally biased region" description="Polar residues" evidence="14">
    <location>
        <begin position="550"/>
        <end position="559"/>
    </location>
</feature>
<protein>
    <recommendedName>
        <fullName evidence="16">Protein kinase domain-containing protein</fullName>
    </recommendedName>
</protein>
<dbReference type="GO" id="GO:0030247">
    <property type="term" value="F:polysaccharide binding"/>
    <property type="evidence" value="ECO:0007669"/>
    <property type="project" value="InterPro"/>
</dbReference>
<evidence type="ECO:0000256" key="14">
    <source>
        <dbReference type="SAM" id="MobiDB-lite"/>
    </source>
</evidence>
<keyword evidence="5" id="KW-0732">Signal</keyword>
<evidence type="ECO:0000313" key="17">
    <source>
        <dbReference type="EMBL" id="SPD04048.1"/>
    </source>
</evidence>
<dbReference type="Pfam" id="PF01535">
    <property type="entry name" value="PPR"/>
    <property type="match status" value="2"/>
</dbReference>
<organism evidence="17">
    <name type="scientific">Fagus sylvatica</name>
    <name type="common">Beechnut</name>
    <dbReference type="NCBI Taxonomy" id="28930"/>
    <lineage>
        <taxon>Eukaryota</taxon>
        <taxon>Viridiplantae</taxon>
        <taxon>Streptophyta</taxon>
        <taxon>Embryophyta</taxon>
        <taxon>Tracheophyta</taxon>
        <taxon>Spermatophyta</taxon>
        <taxon>Magnoliopsida</taxon>
        <taxon>eudicotyledons</taxon>
        <taxon>Gunneridae</taxon>
        <taxon>Pentapetalae</taxon>
        <taxon>rosids</taxon>
        <taxon>fabids</taxon>
        <taxon>Fagales</taxon>
        <taxon>Fagaceae</taxon>
        <taxon>Fagus</taxon>
    </lineage>
</organism>
<dbReference type="Pfam" id="PF13041">
    <property type="entry name" value="PPR_2"/>
    <property type="match status" value="1"/>
</dbReference>
<dbReference type="GO" id="GO:0004674">
    <property type="term" value="F:protein serine/threonine kinase activity"/>
    <property type="evidence" value="ECO:0007669"/>
    <property type="project" value="UniProtKB-KW"/>
</dbReference>
<dbReference type="Gene3D" id="1.25.40.10">
    <property type="entry name" value="Tetratricopeptide repeat domain"/>
    <property type="match status" value="2"/>
</dbReference>
<feature type="compositionally biased region" description="Low complexity" evidence="14">
    <location>
        <begin position="81"/>
        <end position="91"/>
    </location>
</feature>
<evidence type="ECO:0000256" key="5">
    <source>
        <dbReference type="ARBA" id="ARBA00022729"/>
    </source>
</evidence>
<dbReference type="InterPro" id="IPR000719">
    <property type="entry name" value="Prot_kinase_dom"/>
</dbReference>
<dbReference type="GO" id="GO:0016020">
    <property type="term" value="C:membrane"/>
    <property type="evidence" value="ECO:0007669"/>
    <property type="project" value="UniProtKB-SubCell"/>
</dbReference>
<feature type="region of interest" description="Disordered" evidence="14">
    <location>
        <begin position="1"/>
        <end position="42"/>
    </location>
</feature>
<name>A0A2N9GX14_FAGSY</name>
<evidence type="ECO:0000256" key="8">
    <source>
        <dbReference type="ARBA" id="ARBA00022777"/>
    </source>
</evidence>
<dbReference type="PROSITE" id="PS50011">
    <property type="entry name" value="PROTEIN_KINASE_DOM"/>
    <property type="match status" value="1"/>
</dbReference>
<reference evidence="17" key="1">
    <citation type="submission" date="2018-02" db="EMBL/GenBank/DDBJ databases">
        <authorList>
            <person name="Cohen D.B."/>
            <person name="Kent A.D."/>
        </authorList>
    </citation>
    <scope>NUCLEOTIDE SEQUENCE</scope>
</reference>
<dbReference type="Pfam" id="PF00069">
    <property type="entry name" value="Pkinase"/>
    <property type="match status" value="1"/>
</dbReference>
<keyword evidence="3" id="KW-0808">Transferase</keyword>